<feature type="region of interest" description="Disordered" evidence="1">
    <location>
        <begin position="1"/>
        <end position="37"/>
    </location>
</feature>
<evidence type="ECO:0000313" key="2">
    <source>
        <dbReference type="EMBL" id="PAA65124.1"/>
    </source>
</evidence>
<evidence type="ECO:0000256" key="1">
    <source>
        <dbReference type="SAM" id="MobiDB-lite"/>
    </source>
</evidence>
<organism evidence="2 3">
    <name type="scientific">Macrostomum lignano</name>
    <dbReference type="NCBI Taxonomy" id="282301"/>
    <lineage>
        <taxon>Eukaryota</taxon>
        <taxon>Metazoa</taxon>
        <taxon>Spiralia</taxon>
        <taxon>Lophotrochozoa</taxon>
        <taxon>Platyhelminthes</taxon>
        <taxon>Rhabditophora</taxon>
        <taxon>Macrostomorpha</taxon>
        <taxon>Macrostomida</taxon>
        <taxon>Macrostomidae</taxon>
        <taxon>Macrostomum</taxon>
    </lineage>
</organism>
<keyword evidence="3" id="KW-1185">Reference proteome</keyword>
<comment type="caution">
    <text evidence="2">The sequence shown here is derived from an EMBL/GenBank/DDBJ whole genome shotgun (WGS) entry which is preliminary data.</text>
</comment>
<feature type="compositionally biased region" description="Basic and acidic residues" evidence="1">
    <location>
        <begin position="1"/>
        <end position="19"/>
    </location>
</feature>
<evidence type="ECO:0000313" key="3">
    <source>
        <dbReference type="Proteomes" id="UP000215902"/>
    </source>
</evidence>
<accession>A0A267EVW0</accession>
<name>A0A267EVW0_9PLAT</name>
<dbReference type="Proteomes" id="UP000215902">
    <property type="component" value="Unassembled WGS sequence"/>
</dbReference>
<reference evidence="2 3" key="1">
    <citation type="submission" date="2017-06" db="EMBL/GenBank/DDBJ databases">
        <title>A platform for efficient transgenesis in Macrostomum lignano, a flatworm model organism for stem cell research.</title>
        <authorList>
            <person name="Berezikov E."/>
        </authorList>
    </citation>
    <scope>NUCLEOTIDE SEQUENCE [LARGE SCALE GENOMIC DNA]</scope>
    <source>
        <strain evidence="2">DV1</strain>
        <tissue evidence="2">Whole organism</tissue>
    </source>
</reference>
<gene>
    <name evidence="2" type="ORF">BOX15_Mlig016114g1</name>
</gene>
<feature type="non-terminal residue" evidence="2">
    <location>
        <position position="1"/>
    </location>
</feature>
<dbReference type="AlphaFoldDB" id="A0A267EVW0"/>
<dbReference type="EMBL" id="NIVC01001680">
    <property type="protein sequence ID" value="PAA65124.1"/>
    <property type="molecule type" value="Genomic_DNA"/>
</dbReference>
<protein>
    <submittedName>
        <fullName evidence="2">Uncharacterized protein</fullName>
    </submittedName>
</protein>
<sequence length="95" mass="11159">TDQRQPPDKKQPPDQKKPPDQSQRQPPKFQPPKADRREDMAKFGQVKLNPSRPFQDSRTFSSRLHREGFTPYGWILPCTLFTPGEAPLKYYEIFD</sequence>
<proteinExistence type="predicted"/>